<feature type="non-terminal residue" evidence="2">
    <location>
        <position position="30"/>
    </location>
</feature>
<keyword evidence="1" id="KW-0812">Transmembrane</keyword>
<organism evidence="2">
    <name type="scientific">Streptomyces sp. SID7499</name>
    <dbReference type="NCBI Taxonomy" id="2706086"/>
    <lineage>
        <taxon>Bacteria</taxon>
        <taxon>Bacillati</taxon>
        <taxon>Actinomycetota</taxon>
        <taxon>Actinomycetes</taxon>
        <taxon>Kitasatosporales</taxon>
        <taxon>Streptomycetaceae</taxon>
        <taxon>Streptomyces</taxon>
    </lineage>
</organism>
<dbReference type="EMBL" id="JAAGMN010003826">
    <property type="protein sequence ID" value="NEE11875.1"/>
    <property type="molecule type" value="Genomic_DNA"/>
</dbReference>
<sequence length="30" mass="3027">MSASAQKAKGWLVGIAVLCGIWLIQNGPGG</sequence>
<comment type="caution">
    <text evidence="2">The sequence shown here is derived from an EMBL/GenBank/DDBJ whole genome shotgun (WGS) entry which is preliminary data.</text>
</comment>
<evidence type="ECO:0000256" key="1">
    <source>
        <dbReference type="SAM" id="Phobius"/>
    </source>
</evidence>
<keyword evidence="1" id="KW-0472">Membrane</keyword>
<accession>A0A6G3X272</accession>
<dbReference type="AlphaFoldDB" id="A0A6G3X272"/>
<feature type="transmembrane region" description="Helical" evidence="1">
    <location>
        <begin position="7"/>
        <end position="24"/>
    </location>
</feature>
<protein>
    <submittedName>
        <fullName evidence="2">Class F sortase</fullName>
    </submittedName>
</protein>
<proteinExistence type="predicted"/>
<reference evidence="2" key="1">
    <citation type="submission" date="2020-01" db="EMBL/GenBank/DDBJ databases">
        <title>Insect and environment-associated Actinomycetes.</title>
        <authorList>
            <person name="Currrie C."/>
            <person name="Chevrette M."/>
            <person name="Carlson C."/>
            <person name="Stubbendieck R."/>
            <person name="Wendt-Pienkowski E."/>
        </authorList>
    </citation>
    <scope>NUCLEOTIDE SEQUENCE</scope>
    <source>
        <strain evidence="2">SID7499</strain>
    </source>
</reference>
<name>A0A6G3X272_9ACTN</name>
<evidence type="ECO:0000313" key="2">
    <source>
        <dbReference type="EMBL" id="NEE11875.1"/>
    </source>
</evidence>
<gene>
    <name evidence="2" type="ORF">G3M58_36140</name>
</gene>
<keyword evidence="1" id="KW-1133">Transmembrane helix</keyword>